<dbReference type="EMBL" id="LWMW01000128">
    <property type="protein sequence ID" value="KZX15147.1"/>
    <property type="molecule type" value="Genomic_DNA"/>
</dbReference>
<keyword evidence="2" id="KW-1185">Reference proteome</keyword>
<protein>
    <submittedName>
        <fullName evidence="1">Uncharacterized protein</fullName>
    </submittedName>
</protein>
<gene>
    <name evidence="1" type="ORF">MBCUT_17070</name>
</gene>
<proteinExistence type="predicted"/>
<comment type="caution">
    <text evidence="1">The sequence shown here is derived from an EMBL/GenBank/DDBJ whole genome shotgun (WGS) entry which is preliminary data.</text>
</comment>
<dbReference type="RefSeq" id="WP_169805429.1">
    <property type="nucleotide sequence ID" value="NZ_LWMW01000128.1"/>
</dbReference>
<dbReference type="Proteomes" id="UP000077275">
    <property type="component" value="Unassembled WGS sequence"/>
</dbReference>
<evidence type="ECO:0000313" key="1">
    <source>
        <dbReference type="EMBL" id="KZX15147.1"/>
    </source>
</evidence>
<sequence length="48" mass="5517">MPINQLETNLQAITTTIAHLEKEGCGDEELLTNLRLERNRLLKDLNLK</sequence>
<evidence type="ECO:0000313" key="2">
    <source>
        <dbReference type="Proteomes" id="UP000077275"/>
    </source>
</evidence>
<reference evidence="1 2" key="1">
    <citation type="submission" date="2016-04" db="EMBL/GenBank/DDBJ databases">
        <title>Genome sequence of Methanobrevibacter cuticularis DSM 11139.</title>
        <authorList>
            <person name="Poehlein A."/>
            <person name="Seedorf H."/>
            <person name="Daniel R."/>
        </authorList>
    </citation>
    <scope>NUCLEOTIDE SEQUENCE [LARGE SCALE GENOMIC DNA]</scope>
    <source>
        <strain evidence="1 2">DSM 11139</strain>
    </source>
</reference>
<name>A0A166CL01_9EURY</name>
<organism evidence="1 2">
    <name type="scientific">Methanobrevibacter cuticularis</name>
    <dbReference type="NCBI Taxonomy" id="47311"/>
    <lineage>
        <taxon>Archaea</taxon>
        <taxon>Methanobacteriati</taxon>
        <taxon>Methanobacteriota</taxon>
        <taxon>Methanomada group</taxon>
        <taxon>Methanobacteria</taxon>
        <taxon>Methanobacteriales</taxon>
        <taxon>Methanobacteriaceae</taxon>
        <taxon>Methanobrevibacter</taxon>
    </lineage>
</organism>
<dbReference type="PATRIC" id="fig|47311.3.peg.1853"/>
<dbReference type="AlphaFoldDB" id="A0A166CL01"/>
<accession>A0A166CL01</accession>